<dbReference type="PANTHER" id="PTHR12526:SF630">
    <property type="entry name" value="GLYCOSYLTRANSFERASE"/>
    <property type="match status" value="1"/>
</dbReference>
<accession>A0A1Y5RLU8</accession>
<dbReference type="Pfam" id="PF00534">
    <property type="entry name" value="Glycos_transf_1"/>
    <property type="match status" value="1"/>
</dbReference>
<evidence type="ECO:0000259" key="2">
    <source>
        <dbReference type="Pfam" id="PF13579"/>
    </source>
</evidence>
<dbReference type="CDD" id="cd03801">
    <property type="entry name" value="GT4_PimA-like"/>
    <property type="match status" value="1"/>
</dbReference>
<dbReference type="InterPro" id="IPR028098">
    <property type="entry name" value="Glyco_trans_4-like_N"/>
</dbReference>
<dbReference type="InterPro" id="IPR001296">
    <property type="entry name" value="Glyco_trans_1"/>
</dbReference>
<evidence type="ECO:0000259" key="1">
    <source>
        <dbReference type="Pfam" id="PF00534"/>
    </source>
</evidence>
<evidence type="ECO:0000313" key="4">
    <source>
        <dbReference type="Proteomes" id="UP000193870"/>
    </source>
</evidence>
<dbReference type="SUPFAM" id="SSF53756">
    <property type="entry name" value="UDP-Glycosyltransferase/glycogen phosphorylase"/>
    <property type="match status" value="1"/>
</dbReference>
<dbReference type="GO" id="GO:0004373">
    <property type="term" value="F:alpha-1,4-glucan glucosyltransferase (UDP-glucose donor) activity"/>
    <property type="evidence" value="ECO:0007669"/>
    <property type="project" value="UniProtKB-EC"/>
</dbReference>
<reference evidence="3 4" key="1">
    <citation type="submission" date="2017-03" db="EMBL/GenBank/DDBJ databases">
        <authorList>
            <person name="Afonso C.L."/>
            <person name="Miller P.J."/>
            <person name="Scott M.A."/>
            <person name="Spackman E."/>
            <person name="Goraichik I."/>
            <person name="Dimitrov K.M."/>
            <person name="Suarez D.L."/>
            <person name="Swayne D.E."/>
        </authorList>
    </citation>
    <scope>NUCLEOTIDE SEQUENCE [LARGE SCALE GENOMIC DNA]</scope>
    <source>
        <strain evidence="3 4">CECT 7066</strain>
    </source>
</reference>
<dbReference type="AlphaFoldDB" id="A0A1Y5RLU8"/>
<dbReference type="Proteomes" id="UP000193870">
    <property type="component" value="Unassembled WGS sequence"/>
</dbReference>
<keyword evidence="3" id="KW-0328">Glycosyltransferase</keyword>
<name>A0A1Y5RLU8_9RHOB</name>
<dbReference type="STRING" id="315423.SAMN04488020_101708"/>
<keyword evidence="3" id="KW-0808">Transferase</keyword>
<protein>
    <submittedName>
        <fullName evidence="3">Glycogen synthase</fullName>
        <ecNumber evidence="3">2.4.1.11</ecNumber>
    </submittedName>
</protein>
<gene>
    <name evidence="3" type="ORF">PAM7066_00710</name>
</gene>
<keyword evidence="4" id="KW-1185">Reference proteome</keyword>
<feature type="domain" description="Glycosyltransferase subfamily 4-like N-terminal" evidence="2">
    <location>
        <begin position="35"/>
        <end position="205"/>
    </location>
</feature>
<dbReference type="EC" id="2.4.1.11" evidence="3"/>
<organism evidence="3 4">
    <name type="scientific">Palleronia marisminoris</name>
    <dbReference type="NCBI Taxonomy" id="315423"/>
    <lineage>
        <taxon>Bacteria</taxon>
        <taxon>Pseudomonadati</taxon>
        <taxon>Pseudomonadota</taxon>
        <taxon>Alphaproteobacteria</taxon>
        <taxon>Rhodobacterales</taxon>
        <taxon>Roseobacteraceae</taxon>
        <taxon>Palleronia</taxon>
    </lineage>
</organism>
<dbReference type="PANTHER" id="PTHR12526">
    <property type="entry name" value="GLYCOSYLTRANSFERASE"/>
    <property type="match status" value="1"/>
</dbReference>
<dbReference type="Gene3D" id="3.40.50.2000">
    <property type="entry name" value="Glycogen Phosphorylase B"/>
    <property type="match status" value="2"/>
</dbReference>
<dbReference type="EMBL" id="FWFV01000001">
    <property type="protein sequence ID" value="SLN20549.1"/>
    <property type="molecule type" value="Genomic_DNA"/>
</dbReference>
<feature type="domain" description="Glycosyl transferase family 1" evidence="1">
    <location>
        <begin position="220"/>
        <end position="380"/>
    </location>
</feature>
<proteinExistence type="predicted"/>
<dbReference type="Pfam" id="PF13579">
    <property type="entry name" value="Glyco_trans_4_4"/>
    <property type="match status" value="1"/>
</dbReference>
<sequence length="415" mass="44702">MIMGEMMTNPKVGYVLKRYPRFSETFIVNEILAHEAAGQPIEIFALRDVQETHFQDILGRVRAPVTRVPDRFGGPDALWSLISAAGARLPNGWHAIAQMRGMEGQDVAQACCIALACAERDIGHLHAHFGTVSTSVARLAAALAGISYSFTAHAKDIYYDYAEPQHLDLKIRDASCVVTVSDYNVAHIRDGFGAPAGKVRRIYNGLDLDRFGYAPPQPGARDILAVGRLVEKKGFHILIEALRLLRAEGRDVSCRIVGHGEEHENLALQIEGAELSDTVRLVGPLSQADVMREMRSAALLACPCVVGADGNRDGLPTVLLEAMALGLPCVSTDVTGIPELVRDRKTGLIAAEGDPEALAASMAELLDDADLRHSLSRDGRALIEREFDVALNATALREVFGGAMSAPAAELRGVA</sequence>
<evidence type="ECO:0000313" key="3">
    <source>
        <dbReference type="EMBL" id="SLN20549.1"/>
    </source>
</evidence>